<dbReference type="Gene3D" id="2.130.10.80">
    <property type="entry name" value="Galactose oxidase/kelch, beta-propeller"/>
    <property type="match status" value="1"/>
</dbReference>
<dbReference type="InterPro" id="IPR015915">
    <property type="entry name" value="Kelch-typ_b-propeller"/>
</dbReference>
<evidence type="ECO:0000259" key="2">
    <source>
        <dbReference type="PROSITE" id="PS50181"/>
    </source>
</evidence>
<feature type="domain" description="F-box" evidence="2">
    <location>
        <begin position="17"/>
        <end position="71"/>
    </location>
</feature>
<dbReference type="SUPFAM" id="SSF81383">
    <property type="entry name" value="F-box domain"/>
    <property type="match status" value="1"/>
</dbReference>
<dbReference type="PANTHER" id="PTHR24414">
    <property type="entry name" value="F-BOX/KELCH-REPEAT PROTEIN SKIP4"/>
    <property type="match status" value="1"/>
</dbReference>
<organism evidence="3 4">
    <name type="scientific">Brassica rapa subsp. trilocularis</name>
    <dbReference type="NCBI Taxonomy" id="1813537"/>
    <lineage>
        <taxon>Eukaryota</taxon>
        <taxon>Viridiplantae</taxon>
        <taxon>Streptophyta</taxon>
        <taxon>Embryophyta</taxon>
        <taxon>Tracheophyta</taxon>
        <taxon>Spermatophyta</taxon>
        <taxon>Magnoliopsida</taxon>
        <taxon>eudicotyledons</taxon>
        <taxon>Gunneridae</taxon>
        <taxon>Pentapetalae</taxon>
        <taxon>rosids</taxon>
        <taxon>malvids</taxon>
        <taxon>Brassicales</taxon>
        <taxon>Brassicaceae</taxon>
        <taxon>Brassiceae</taxon>
        <taxon>Brassica</taxon>
    </lineage>
</organism>
<dbReference type="InterPro" id="IPR001810">
    <property type="entry name" value="F-box_dom"/>
</dbReference>
<dbReference type="InterPro" id="IPR050354">
    <property type="entry name" value="F-box/kelch-repeat_ARATH"/>
</dbReference>
<dbReference type="InterPro" id="IPR036047">
    <property type="entry name" value="F-box-like_dom_sf"/>
</dbReference>
<protein>
    <recommendedName>
        <fullName evidence="2">F-box domain-containing protein</fullName>
    </recommendedName>
</protein>
<dbReference type="EMBL" id="JADBGQ010000001">
    <property type="protein sequence ID" value="KAG5413451.1"/>
    <property type="molecule type" value="Genomic_DNA"/>
</dbReference>
<evidence type="ECO:0000313" key="3">
    <source>
        <dbReference type="EMBL" id="KAG5413451.1"/>
    </source>
</evidence>
<dbReference type="InterPro" id="IPR057499">
    <property type="entry name" value="Kelch_FKB95"/>
</dbReference>
<dbReference type="PANTHER" id="PTHR24414:SF68">
    <property type="entry name" value="GALACTOSE OXIDASE_KELCH REPEAT SUPERFAMILY PROTEIN-RELATED"/>
    <property type="match status" value="1"/>
</dbReference>
<feature type="region of interest" description="Disordered" evidence="1">
    <location>
        <begin position="1"/>
        <end position="20"/>
    </location>
</feature>
<evidence type="ECO:0000256" key="1">
    <source>
        <dbReference type="SAM" id="MobiDB-lite"/>
    </source>
</evidence>
<dbReference type="Pfam" id="PF01344">
    <property type="entry name" value="Kelch_1"/>
    <property type="match status" value="1"/>
</dbReference>
<dbReference type="SMART" id="SM00612">
    <property type="entry name" value="Kelch"/>
    <property type="match status" value="3"/>
</dbReference>
<name>A0ABQ7NTK8_BRACM</name>
<dbReference type="InterPro" id="IPR037293">
    <property type="entry name" value="Gal_Oxidase_central_sf"/>
</dbReference>
<accession>A0ABQ7NTK8</accession>
<dbReference type="PROSITE" id="PS50181">
    <property type="entry name" value="FBOX"/>
    <property type="match status" value="1"/>
</dbReference>
<keyword evidence="4" id="KW-1185">Reference proteome</keyword>
<dbReference type="Pfam" id="PF00646">
    <property type="entry name" value="F-box"/>
    <property type="match status" value="1"/>
</dbReference>
<dbReference type="CDD" id="cd22152">
    <property type="entry name" value="F-box_AtAFR-like"/>
    <property type="match status" value="1"/>
</dbReference>
<evidence type="ECO:0000313" key="4">
    <source>
        <dbReference type="Proteomes" id="UP000823674"/>
    </source>
</evidence>
<comment type="caution">
    <text evidence="3">The sequence shown here is derived from an EMBL/GenBank/DDBJ whole genome shotgun (WGS) entry which is preliminary data.</text>
</comment>
<dbReference type="SUPFAM" id="SSF117281">
    <property type="entry name" value="Kelch motif"/>
    <property type="match status" value="2"/>
</dbReference>
<dbReference type="InterPro" id="IPR006652">
    <property type="entry name" value="Kelch_1"/>
</dbReference>
<dbReference type="Pfam" id="PF25210">
    <property type="entry name" value="Kelch_FKB95"/>
    <property type="match status" value="1"/>
</dbReference>
<proteinExistence type="predicted"/>
<dbReference type="Proteomes" id="UP000823674">
    <property type="component" value="Chromosome A01"/>
</dbReference>
<reference evidence="3 4" key="1">
    <citation type="submission" date="2021-03" db="EMBL/GenBank/DDBJ databases">
        <authorList>
            <person name="King G.J."/>
            <person name="Bancroft I."/>
            <person name="Baten A."/>
            <person name="Bloomfield J."/>
            <person name="Borpatragohain P."/>
            <person name="He Z."/>
            <person name="Irish N."/>
            <person name="Irwin J."/>
            <person name="Liu K."/>
            <person name="Mauleon R.P."/>
            <person name="Moore J."/>
            <person name="Morris R."/>
            <person name="Ostergaard L."/>
            <person name="Wang B."/>
            <person name="Wells R."/>
        </authorList>
    </citation>
    <scope>NUCLEOTIDE SEQUENCE [LARGE SCALE GENOMIC DNA]</scope>
    <source>
        <strain evidence="3">R-o-18</strain>
        <tissue evidence="3">Leaf</tissue>
    </source>
</reference>
<sequence>MELPKESILSAPPQPSRTSFSSLPEDIVLSILARISTSHYPKLSSVSKSFHDLKHARSRHETRENRVFVCLQSHIHPCNHRWFSLWIKPDDHQTLTHPCNDRWVGFWIDPDQHQTLACCVSEDKTTRNLLVPVPSSYSTYLPKLYEMAGSDIYAIGGGLNPSSSTTVRVCKEIGKWRESPSMMVARKNAFTCSVNGKIYVIGGCESGESECWAEVFDPKTQTWEPLPDPGTRLRFSSIKNLDLHSDRIYLRTNEKNFAYLIEENRWEVVDENIGESECKVENTWYSYADDGLHWWHDTKYCQEWRLVKGLTELDVHFRRGYGMEIVSYGRKLVIFWVGLTEMLDDFPLSLPPSEVSEIWCAVVLLERRHDDEIWGQIEWVDLVLRVPWISFTTVHVHTYIELKIYQWNDFDSVEEKVKMMMMTKPRHTVNSQLRLAKDRISRNLVSHGKGNTNLVDVASTLGLNGPYHNLQLYIEETHLCLLCGLDQLSLNTYRKFSFTSAIVLFSSLANMLYETVGSETYEIGGQNKLYASDVWVYNKLIGKRRKAPSMMVARKNPLTCSLDGKLYM</sequence>
<gene>
    <name evidence="3" type="primary">A01p011980.1_BraROA</name>
    <name evidence="3" type="ORF">IGI04_001018</name>
</gene>